<dbReference type="Pfam" id="PF24793">
    <property type="entry name" value="GINT1_N"/>
    <property type="match status" value="1"/>
</dbReference>
<keyword evidence="8" id="KW-0479">Metal-binding</keyword>
<dbReference type="GO" id="GO:0016020">
    <property type="term" value="C:membrane"/>
    <property type="evidence" value="ECO:0007669"/>
    <property type="project" value="UniProtKB-SubCell"/>
</dbReference>
<dbReference type="PANTHER" id="PTHR48261:SF6">
    <property type="entry name" value="GLYCOSYLTRANSFERASE FAMILY PROTEIN"/>
    <property type="match status" value="1"/>
</dbReference>
<evidence type="ECO:0000256" key="7">
    <source>
        <dbReference type="ARBA" id="ARBA00022692"/>
    </source>
</evidence>
<feature type="transmembrane region" description="Helical" evidence="14">
    <location>
        <begin position="139"/>
        <end position="164"/>
    </location>
</feature>
<keyword evidence="12" id="KW-0464">Manganese</keyword>
<comment type="subcellular location">
    <subcellularLocation>
        <location evidence="2">Membrane</location>
        <topology evidence="2">Multi-pass membrane protein</topology>
    </subcellularLocation>
</comment>
<accession>A0AAD8P3K6</accession>
<keyword evidence="10 14" id="KW-0472">Membrane</keyword>
<dbReference type="PANTHER" id="PTHR48261">
    <property type="entry name" value="ACETYLGLUCOSAMINYLTRANSFERASE"/>
    <property type="match status" value="1"/>
</dbReference>
<keyword evidence="11" id="KW-1015">Disulfide bond</keyword>
<comment type="caution">
    <text evidence="17">The sequence shown here is derived from an EMBL/GenBank/DDBJ whole genome shotgun (WGS) entry which is preliminary data.</text>
</comment>
<evidence type="ECO:0000256" key="6">
    <source>
        <dbReference type="ARBA" id="ARBA00022679"/>
    </source>
</evidence>
<evidence type="ECO:0000259" key="15">
    <source>
        <dbReference type="Pfam" id="PF09258"/>
    </source>
</evidence>
<dbReference type="InterPro" id="IPR023296">
    <property type="entry name" value="Glyco_hydro_beta-prop_sf"/>
</dbReference>
<evidence type="ECO:0000256" key="10">
    <source>
        <dbReference type="ARBA" id="ARBA00023136"/>
    </source>
</evidence>
<dbReference type="FunFam" id="2.115.10.20:FF:000004">
    <property type="entry name" value="Glucosamine inositolphosphorylceramide transferase 1"/>
    <property type="match status" value="1"/>
</dbReference>
<evidence type="ECO:0000256" key="2">
    <source>
        <dbReference type="ARBA" id="ARBA00004141"/>
    </source>
</evidence>
<dbReference type="InterPro" id="IPR004263">
    <property type="entry name" value="Exostosin"/>
</dbReference>
<name>A0AAD8P3K6_TARER</name>
<dbReference type="Proteomes" id="UP001229421">
    <property type="component" value="Unassembled WGS sequence"/>
</dbReference>
<evidence type="ECO:0000256" key="5">
    <source>
        <dbReference type="ARBA" id="ARBA00008700"/>
    </source>
</evidence>
<protein>
    <recommendedName>
        <fullName evidence="13">Glucosamine inositolphosphorylceramide transferase 1</fullName>
    </recommendedName>
</protein>
<feature type="domain" description="Glycosyl transferase 64" evidence="15">
    <location>
        <begin position="617"/>
        <end position="849"/>
    </location>
</feature>
<proteinExistence type="inferred from homology"/>
<feature type="domain" description="Glucosamine inositolphosphorylceramide transferase 1 N-terminal" evidence="16">
    <location>
        <begin position="180"/>
        <end position="483"/>
    </location>
</feature>
<sequence length="865" mass="99158">MLKRKKAVRNFSFSIFIKHIIQTKSFVNKYTQQPRFPLITITPTASSLTPFSLFSNSNSNSNQNHPHFQLFNSIHFSTSTVSNPPFNSNIKCFYSSINHLRHLFFNLITSPAKMVTVQPTGGTTEKTHRPRWWRVHDNGGVSSTVSFLFVSFMVFSSIGFLYTYTMYQNPNVVNSNSVGCRDDSEGSWAIGVFYGDSPFSLKPIEAVNIWVNRSASWPVANPVVTCGSVTGFGFPSNFVADPFLYVQGDVLYLFFETKNTITMQGDIGVARSIDNGASWEQMGVVLDEDWHLSYPYVFDYNGQIYMMPEGSKKGDLRLYRAVEFPVKWKLEKVILKRPLIDSFIMKYESRYWLFGSDHSRISTKKNGELEIWYSNTPLGPWKQHKKNPVYNTDKKTGARNGGRPFYYNGYMYRLGQDDGETYGKRVRVFKIEVLTPYNYKEVEVDLGFEKPTKGKNAWNGARSHHLDVQQLKSGKWIAVSDGDRTPSGDMTRRCIVGWLLILAAGSLVFVMGMLLGFVRCIVPLSWCPHSIKKRSDSFLVWERSSLLASRLRHYLSRLNRFSSVLRCKMNPKTSLGRFAFVVILIGSVVLMFVGIGYIYGGSGGHEPYAINHHYSQFTMLAMTYDARIWNLKWYIKHYSQCPSVREIVVVWNKGTPPDPTEFDSAVPVRIRVEEKNSLNNRFKIDPLIKTRAVLELDDDIIMSCDYIERGFKVWRENPDRLVGFYPRLVNGLNPLEYRGEKHARKYNGYNMILTGAAFMDNQAAFRRYWSKEAKAGRAVVDEVFNCEDVLMNFLYANATSSGSTVEYVKPAWAIDTSKFSGVAISENTQAHYRVRSNCLKRFTELYGGISERMVAFRRRKDGWDK</sequence>
<dbReference type="AlphaFoldDB" id="A0AAD8P3K6"/>
<dbReference type="EMBL" id="JAUHHV010000002">
    <property type="protein sequence ID" value="KAK1432168.1"/>
    <property type="molecule type" value="Genomic_DNA"/>
</dbReference>
<gene>
    <name evidence="17" type="ORF">QVD17_09060</name>
</gene>
<dbReference type="SUPFAM" id="SSF75005">
    <property type="entry name" value="Arabinanase/levansucrase/invertase"/>
    <property type="match status" value="1"/>
</dbReference>
<evidence type="ECO:0000256" key="14">
    <source>
        <dbReference type="SAM" id="Phobius"/>
    </source>
</evidence>
<keyword evidence="6" id="KW-0808">Transferase</keyword>
<evidence type="ECO:0000256" key="11">
    <source>
        <dbReference type="ARBA" id="ARBA00023157"/>
    </source>
</evidence>
<evidence type="ECO:0000259" key="16">
    <source>
        <dbReference type="Pfam" id="PF24793"/>
    </source>
</evidence>
<dbReference type="InterPro" id="IPR029044">
    <property type="entry name" value="Nucleotide-diphossugar_trans"/>
</dbReference>
<dbReference type="GO" id="GO:0046872">
    <property type="term" value="F:metal ion binding"/>
    <property type="evidence" value="ECO:0007669"/>
    <property type="project" value="UniProtKB-KW"/>
</dbReference>
<evidence type="ECO:0000256" key="1">
    <source>
        <dbReference type="ARBA" id="ARBA00001936"/>
    </source>
</evidence>
<comment type="similarity">
    <text evidence="5">Belongs to the glycosyltransferase 64 family.</text>
</comment>
<dbReference type="Gene3D" id="2.115.10.20">
    <property type="entry name" value="Glycosyl hydrolase domain, family 43"/>
    <property type="match status" value="2"/>
</dbReference>
<dbReference type="InterPro" id="IPR056442">
    <property type="entry name" value="GINT1_N"/>
</dbReference>
<evidence type="ECO:0000256" key="3">
    <source>
        <dbReference type="ARBA" id="ARBA00004991"/>
    </source>
</evidence>
<comment type="pathway">
    <text evidence="3">Sphingolipid metabolism.</text>
</comment>
<evidence type="ECO:0000313" key="17">
    <source>
        <dbReference type="EMBL" id="KAK1432168.1"/>
    </source>
</evidence>
<evidence type="ECO:0000256" key="9">
    <source>
        <dbReference type="ARBA" id="ARBA00022989"/>
    </source>
</evidence>
<organism evidence="17 18">
    <name type="scientific">Tagetes erecta</name>
    <name type="common">African marigold</name>
    <dbReference type="NCBI Taxonomy" id="13708"/>
    <lineage>
        <taxon>Eukaryota</taxon>
        <taxon>Viridiplantae</taxon>
        <taxon>Streptophyta</taxon>
        <taxon>Embryophyta</taxon>
        <taxon>Tracheophyta</taxon>
        <taxon>Spermatophyta</taxon>
        <taxon>Magnoliopsida</taxon>
        <taxon>eudicotyledons</taxon>
        <taxon>Gunneridae</taxon>
        <taxon>Pentapetalae</taxon>
        <taxon>asterids</taxon>
        <taxon>campanulids</taxon>
        <taxon>Asterales</taxon>
        <taxon>Asteraceae</taxon>
        <taxon>Asteroideae</taxon>
        <taxon>Heliantheae alliance</taxon>
        <taxon>Tageteae</taxon>
        <taxon>Tagetes</taxon>
    </lineage>
</organism>
<evidence type="ECO:0000256" key="13">
    <source>
        <dbReference type="ARBA" id="ARBA00069035"/>
    </source>
</evidence>
<comment type="cofactor">
    <cofactor evidence="1">
        <name>Mn(2+)</name>
        <dbReference type="ChEBI" id="CHEBI:29035"/>
    </cofactor>
</comment>
<dbReference type="Gene3D" id="3.90.550.10">
    <property type="entry name" value="Spore Coat Polysaccharide Biosynthesis Protein SpsA, Chain A"/>
    <property type="match status" value="1"/>
</dbReference>
<reference evidence="17" key="1">
    <citation type="journal article" date="2023" name="bioRxiv">
        <title>Improved chromosome-level genome assembly for marigold (Tagetes erecta).</title>
        <authorList>
            <person name="Jiang F."/>
            <person name="Yuan L."/>
            <person name="Wang S."/>
            <person name="Wang H."/>
            <person name="Xu D."/>
            <person name="Wang A."/>
            <person name="Fan W."/>
        </authorList>
    </citation>
    <scope>NUCLEOTIDE SEQUENCE</scope>
    <source>
        <strain evidence="17">WSJ</strain>
        <tissue evidence="17">Leaf</tissue>
    </source>
</reference>
<evidence type="ECO:0000313" key="18">
    <source>
        <dbReference type="Proteomes" id="UP001229421"/>
    </source>
</evidence>
<keyword evidence="18" id="KW-1185">Reference proteome</keyword>
<dbReference type="FunFam" id="3.90.550.10:FF:000095">
    <property type="entry name" value="Glycosyltransferase family protein 64 protein C5"/>
    <property type="match status" value="1"/>
</dbReference>
<dbReference type="Pfam" id="PF09258">
    <property type="entry name" value="Glyco_transf_64"/>
    <property type="match status" value="1"/>
</dbReference>
<evidence type="ECO:0000256" key="8">
    <source>
        <dbReference type="ARBA" id="ARBA00022723"/>
    </source>
</evidence>
<feature type="transmembrane region" description="Helical" evidence="14">
    <location>
        <begin position="495"/>
        <end position="522"/>
    </location>
</feature>
<dbReference type="SUPFAM" id="SSF53448">
    <property type="entry name" value="Nucleotide-diphospho-sugar transferases"/>
    <property type="match status" value="1"/>
</dbReference>
<keyword evidence="9 14" id="KW-1133">Transmembrane helix</keyword>
<keyword evidence="7 14" id="KW-0812">Transmembrane</keyword>
<evidence type="ECO:0000256" key="4">
    <source>
        <dbReference type="ARBA" id="ARBA00005189"/>
    </source>
</evidence>
<dbReference type="GO" id="GO:0016757">
    <property type="term" value="F:glycosyltransferase activity"/>
    <property type="evidence" value="ECO:0007669"/>
    <property type="project" value="InterPro"/>
</dbReference>
<feature type="transmembrane region" description="Helical" evidence="14">
    <location>
        <begin position="578"/>
        <end position="599"/>
    </location>
</feature>
<dbReference type="InterPro" id="IPR015338">
    <property type="entry name" value="GT64_dom"/>
</dbReference>
<evidence type="ECO:0000256" key="12">
    <source>
        <dbReference type="ARBA" id="ARBA00023211"/>
    </source>
</evidence>
<comment type="pathway">
    <text evidence="4">Lipid metabolism.</text>
</comment>